<protein>
    <submittedName>
        <fullName evidence="1">Uncharacterized protein</fullName>
    </submittedName>
</protein>
<dbReference type="PANTHER" id="PTHR23119">
    <property type="entry name" value="DISCS LARGE"/>
    <property type="match status" value="1"/>
</dbReference>
<evidence type="ECO:0000313" key="1">
    <source>
        <dbReference type="EnsemblMetazoa" id="RPRC009725-PA"/>
    </source>
</evidence>
<dbReference type="Proteomes" id="UP000015103">
    <property type="component" value="Unassembled WGS sequence"/>
</dbReference>
<dbReference type="EnsemblMetazoa" id="RPRC009725-RA">
    <property type="protein sequence ID" value="RPRC009725-PA"/>
    <property type="gene ID" value="RPRC009725"/>
</dbReference>
<dbReference type="GO" id="GO:0098609">
    <property type="term" value="P:cell-cell adhesion"/>
    <property type="evidence" value="ECO:0007669"/>
    <property type="project" value="TreeGrafter"/>
</dbReference>
<dbReference type="GO" id="GO:0019901">
    <property type="term" value="F:protein kinase binding"/>
    <property type="evidence" value="ECO:0007669"/>
    <property type="project" value="TreeGrafter"/>
</dbReference>
<dbReference type="InterPro" id="IPR001611">
    <property type="entry name" value="Leu-rich_rpt"/>
</dbReference>
<dbReference type="eggNOG" id="KOG0619">
    <property type="taxonomic scope" value="Eukaryota"/>
</dbReference>
<dbReference type="OMA" id="STCECRA"/>
<dbReference type="GO" id="GO:0043113">
    <property type="term" value="P:receptor clustering"/>
    <property type="evidence" value="ECO:0007669"/>
    <property type="project" value="TreeGrafter"/>
</dbReference>
<keyword evidence="2" id="KW-1185">Reference proteome</keyword>
<dbReference type="GO" id="GO:0098968">
    <property type="term" value="P:neurotransmitter receptor transport postsynaptic membrane to endosome"/>
    <property type="evidence" value="ECO:0007669"/>
    <property type="project" value="TreeGrafter"/>
</dbReference>
<dbReference type="GO" id="GO:0045197">
    <property type="term" value="P:establishment or maintenance of epithelial cell apical/basal polarity"/>
    <property type="evidence" value="ECO:0007669"/>
    <property type="project" value="TreeGrafter"/>
</dbReference>
<dbReference type="SUPFAM" id="SSF52075">
    <property type="entry name" value="Outer arm dynein light chain 1"/>
    <property type="match status" value="1"/>
</dbReference>
<dbReference type="InParanoid" id="T1I0A5"/>
<proteinExistence type="predicted"/>
<name>T1I0A5_RHOPR</name>
<dbReference type="GO" id="GO:0045211">
    <property type="term" value="C:postsynaptic membrane"/>
    <property type="evidence" value="ECO:0007669"/>
    <property type="project" value="TreeGrafter"/>
</dbReference>
<dbReference type="STRING" id="13249.T1I0A5"/>
<dbReference type="Gene3D" id="3.80.10.10">
    <property type="entry name" value="Ribonuclease Inhibitor"/>
    <property type="match status" value="1"/>
</dbReference>
<dbReference type="GO" id="GO:0016323">
    <property type="term" value="C:basolateral plasma membrane"/>
    <property type="evidence" value="ECO:0007669"/>
    <property type="project" value="TreeGrafter"/>
</dbReference>
<dbReference type="Pfam" id="PF13855">
    <property type="entry name" value="LRR_8"/>
    <property type="match status" value="1"/>
</dbReference>
<dbReference type="PANTHER" id="PTHR23119:SF44">
    <property type="entry name" value="PROTEIN LAP4"/>
    <property type="match status" value="1"/>
</dbReference>
<dbReference type="VEuPathDB" id="VectorBase:RPRC009725"/>
<dbReference type="InterPro" id="IPR032675">
    <property type="entry name" value="LRR_dom_sf"/>
</dbReference>
<organism evidence="1 2">
    <name type="scientific">Rhodnius prolixus</name>
    <name type="common">Triatomid bug</name>
    <dbReference type="NCBI Taxonomy" id="13249"/>
    <lineage>
        <taxon>Eukaryota</taxon>
        <taxon>Metazoa</taxon>
        <taxon>Ecdysozoa</taxon>
        <taxon>Arthropoda</taxon>
        <taxon>Hexapoda</taxon>
        <taxon>Insecta</taxon>
        <taxon>Pterygota</taxon>
        <taxon>Neoptera</taxon>
        <taxon>Paraneoptera</taxon>
        <taxon>Hemiptera</taxon>
        <taxon>Heteroptera</taxon>
        <taxon>Panheteroptera</taxon>
        <taxon>Cimicomorpha</taxon>
        <taxon>Reduviidae</taxon>
        <taxon>Triatominae</taxon>
        <taxon>Rhodnius</taxon>
    </lineage>
</organism>
<accession>T1I0A5</accession>
<dbReference type="InterPro" id="IPR050614">
    <property type="entry name" value="Synaptic_Scaffolding_LAP-MAGUK"/>
</dbReference>
<dbReference type="HOGENOM" id="CLU_164998_0_0_1"/>
<dbReference type="GO" id="GO:0014069">
    <property type="term" value="C:postsynaptic density"/>
    <property type="evidence" value="ECO:0007669"/>
    <property type="project" value="TreeGrafter"/>
</dbReference>
<dbReference type="GO" id="GO:0005912">
    <property type="term" value="C:adherens junction"/>
    <property type="evidence" value="ECO:0007669"/>
    <property type="project" value="TreeGrafter"/>
</dbReference>
<evidence type="ECO:0000313" key="2">
    <source>
        <dbReference type="Proteomes" id="UP000015103"/>
    </source>
</evidence>
<dbReference type="AlphaFoldDB" id="T1I0A5"/>
<reference evidence="1" key="1">
    <citation type="submission" date="2015-05" db="UniProtKB">
        <authorList>
            <consortium name="EnsemblMetazoa"/>
        </authorList>
    </citation>
    <scope>IDENTIFICATION</scope>
</reference>
<dbReference type="EMBL" id="ACPB03019387">
    <property type="status" value="NOT_ANNOTATED_CDS"/>
    <property type="molecule type" value="Genomic_DNA"/>
</dbReference>
<sequence length="122" mass="14184">MFRCIPIFKGCNRQVEYVDKRHCSLPNVPEDILRYSRSLEELLLDANHIRDLPKNFFRLHRLRKLGLSDNEIHRLPPDIQNFENLVELDVSRNDSIACTNLGQGYVGNAYIKRLSNYVGGIN</sequence>
<dbReference type="GO" id="GO:0098887">
    <property type="term" value="P:neurotransmitter receptor transport, endosome to postsynaptic membrane"/>
    <property type="evidence" value="ECO:0007669"/>
    <property type="project" value="TreeGrafter"/>
</dbReference>